<evidence type="ECO:0008006" key="4">
    <source>
        <dbReference type="Google" id="ProtNLM"/>
    </source>
</evidence>
<dbReference type="Proteomes" id="UP000004095">
    <property type="component" value="Unassembled WGS sequence"/>
</dbReference>
<dbReference type="RefSeq" id="WP_002699504.1">
    <property type="nucleotide sequence ID" value="NZ_AAWS01000023.1"/>
</dbReference>
<feature type="signal peptide" evidence="1">
    <location>
        <begin position="1"/>
        <end position="20"/>
    </location>
</feature>
<dbReference type="EMBL" id="AAWS01000023">
    <property type="protein sequence ID" value="EAY27488.1"/>
    <property type="molecule type" value="Genomic_DNA"/>
</dbReference>
<proteinExistence type="predicted"/>
<evidence type="ECO:0000256" key="1">
    <source>
        <dbReference type="SAM" id="SignalP"/>
    </source>
</evidence>
<evidence type="ECO:0000313" key="2">
    <source>
        <dbReference type="EMBL" id="EAY27488.1"/>
    </source>
</evidence>
<name>A1ZQ79_MICM2</name>
<gene>
    <name evidence="2" type="ORF">M23134_06889</name>
</gene>
<reference evidence="2 3" key="1">
    <citation type="submission" date="2007-01" db="EMBL/GenBank/DDBJ databases">
        <authorList>
            <person name="Haygood M."/>
            <person name="Podell S."/>
            <person name="Anderson C."/>
            <person name="Hopkinson B."/>
            <person name="Roe K."/>
            <person name="Barbeau K."/>
            <person name="Gaasterland T."/>
            <person name="Ferriera S."/>
            <person name="Johnson J."/>
            <person name="Kravitz S."/>
            <person name="Beeson K."/>
            <person name="Sutton G."/>
            <person name="Rogers Y.-H."/>
            <person name="Friedman R."/>
            <person name="Frazier M."/>
            <person name="Venter J.C."/>
        </authorList>
    </citation>
    <scope>NUCLEOTIDE SEQUENCE [LARGE SCALE GENOMIC DNA]</scope>
    <source>
        <strain evidence="2 3">ATCC 23134</strain>
    </source>
</reference>
<keyword evidence="1" id="KW-0732">Signal</keyword>
<feature type="chain" id="PRO_5002641571" description="Lipoprotein" evidence="1">
    <location>
        <begin position="21"/>
        <end position="187"/>
    </location>
</feature>
<sequence>MKRIVLIGLVIIALIQGVCAQDTDKNDIRKTMQEYATALKTSGNKGGLLFVYPKVFGLANKQVVLQRMDNKKEASKHLIFERITVTHISKTMVVDGVKYALVNYQDEHSHSLAQPQQVKNAHNIASALAATHTSSKNPQAKKMILTSNRQAYAVKELTYKGWKLVEKNAAMKDILQKVLPQQVLKLP</sequence>
<protein>
    <recommendedName>
        <fullName evidence="4">Lipoprotein</fullName>
    </recommendedName>
</protein>
<accession>A1ZQ79</accession>
<evidence type="ECO:0000313" key="3">
    <source>
        <dbReference type="Proteomes" id="UP000004095"/>
    </source>
</evidence>
<keyword evidence="3" id="KW-1185">Reference proteome</keyword>
<dbReference type="AlphaFoldDB" id="A1ZQ79"/>
<organism evidence="2 3">
    <name type="scientific">Microscilla marina ATCC 23134</name>
    <dbReference type="NCBI Taxonomy" id="313606"/>
    <lineage>
        <taxon>Bacteria</taxon>
        <taxon>Pseudomonadati</taxon>
        <taxon>Bacteroidota</taxon>
        <taxon>Cytophagia</taxon>
        <taxon>Cytophagales</taxon>
        <taxon>Microscillaceae</taxon>
        <taxon>Microscilla</taxon>
    </lineage>
</organism>
<comment type="caution">
    <text evidence="2">The sequence shown here is derived from an EMBL/GenBank/DDBJ whole genome shotgun (WGS) entry which is preliminary data.</text>
</comment>